<accession>A0ABY7F778</accession>
<dbReference type="Proteomes" id="UP001164746">
    <property type="component" value="Chromosome 10"/>
</dbReference>
<dbReference type="EMBL" id="CP111021">
    <property type="protein sequence ID" value="WAR16624.1"/>
    <property type="molecule type" value="Genomic_DNA"/>
</dbReference>
<sequence>MPSGRNVMVNDAHSLSPGHITTKRCQELDKKRQFNATQHRTVKQKRRRIELKGKTYETAIDSADDITPDDIVEIPPPLLPPSKRPSVSAPQPDTLIVFDIETTGLDQMVALSVTKQSHYSTTKSKSRYRR</sequence>
<organism evidence="1 2">
    <name type="scientific">Mya arenaria</name>
    <name type="common">Soft-shell clam</name>
    <dbReference type="NCBI Taxonomy" id="6604"/>
    <lineage>
        <taxon>Eukaryota</taxon>
        <taxon>Metazoa</taxon>
        <taxon>Spiralia</taxon>
        <taxon>Lophotrochozoa</taxon>
        <taxon>Mollusca</taxon>
        <taxon>Bivalvia</taxon>
        <taxon>Autobranchia</taxon>
        <taxon>Heteroconchia</taxon>
        <taxon>Euheterodonta</taxon>
        <taxon>Imparidentia</taxon>
        <taxon>Neoheterodontei</taxon>
        <taxon>Myida</taxon>
        <taxon>Myoidea</taxon>
        <taxon>Myidae</taxon>
        <taxon>Mya</taxon>
    </lineage>
</organism>
<reference evidence="1" key="1">
    <citation type="submission" date="2022-11" db="EMBL/GenBank/DDBJ databases">
        <title>Centuries of genome instability and evolution in soft-shell clam transmissible cancer (bioRxiv).</title>
        <authorList>
            <person name="Hart S.F.M."/>
            <person name="Yonemitsu M.A."/>
            <person name="Giersch R.M."/>
            <person name="Beal B.F."/>
            <person name="Arriagada G."/>
            <person name="Davis B.W."/>
            <person name="Ostrander E.A."/>
            <person name="Goff S.P."/>
            <person name="Metzger M.J."/>
        </authorList>
    </citation>
    <scope>NUCLEOTIDE SEQUENCE</scope>
    <source>
        <strain evidence="1">MELC-2E11</strain>
        <tissue evidence="1">Siphon/mantle</tissue>
    </source>
</reference>
<gene>
    <name evidence="1" type="ORF">MAR_031218</name>
</gene>
<evidence type="ECO:0000313" key="2">
    <source>
        <dbReference type="Proteomes" id="UP001164746"/>
    </source>
</evidence>
<proteinExistence type="predicted"/>
<name>A0ABY7F778_MYAAR</name>
<keyword evidence="2" id="KW-1185">Reference proteome</keyword>
<evidence type="ECO:0000313" key="1">
    <source>
        <dbReference type="EMBL" id="WAR16624.1"/>
    </source>
</evidence>
<protein>
    <recommendedName>
        <fullName evidence="3">Exonuclease domain-containing protein</fullName>
    </recommendedName>
</protein>
<evidence type="ECO:0008006" key="3">
    <source>
        <dbReference type="Google" id="ProtNLM"/>
    </source>
</evidence>